<feature type="transmembrane region" description="Helical" evidence="1">
    <location>
        <begin position="97"/>
        <end position="114"/>
    </location>
</feature>
<gene>
    <name evidence="2" type="ORF">AHMF7616_03601</name>
</gene>
<feature type="transmembrane region" description="Helical" evidence="1">
    <location>
        <begin position="71"/>
        <end position="91"/>
    </location>
</feature>
<protein>
    <recommendedName>
        <fullName evidence="4">Magnesium citrate secondary transporter</fullName>
    </recommendedName>
</protein>
<organism evidence="2 3">
    <name type="scientific">Adhaeribacter pallidiroseus</name>
    <dbReference type="NCBI Taxonomy" id="2072847"/>
    <lineage>
        <taxon>Bacteria</taxon>
        <taxon>Pseudomonadati</taxon>
        <taxon>Bacteroidota</taxon>
        <taxon>Cytophagia</taxon>
        <taxon>Cytophagales</taxon>
        <taxon>Hymenobacteraceae</taxon>
        <taxon>Adhaeribacter</taxon>
    </lineage>
</organism>
<evidence type="ECO:0000256" key="1">
    <source>
        <dbReference type="SAM" id="Phobius"/>
    </source>
</evidence>
<dbReference type="EMBL" id="QASA01000001">
    <property type="protein sequence ID" value="RDC64979.1"/>
    <property type="molecule type" value="Genomic_DNA"/>
</dbReference>
<dbReference type="AlphaFoldDB" id="A0A369QQ50"/>
<keyword evidence="1" id="KW-1133">Transmembrane helix</keyword>
<dbReference type="OrthoDB" id="1447802at2"/>
<dbReference type="Proteomes" id="UP000253919">
    <property type="component" value="Unassembled WGS sequence"/>
</dbReference>
<evidence type="ECO:0000313" key="2">
    <source>
        <dbReference type="EMBL" id="RDC64979.1"/>
    </source>
</evidence>
<evidence type="ECO:0000313" key="3">
    <source>
        <dbReference type="Proteomes" id="UP000253919"/>
    </source>
</evidence>
<feature type="transmembrane region" description="Helical" evidence="1">
    <location>
        <begin position="7"/>
        <end position="28"/>
    </location>
</feature>
<proteinExistence type="predicted"/>
<keyword evidence="3" id="KW-1185">Reference proteome</keyword>
<name>A0A369QQ50_9BACT</name>
<accession>A0A369QQ50</accession>
<reference evidence="2 3" key="1">
    <citation type="submission" date="2018-04" db="EMBL/GenBank/DDBJ databases">
        <title>Adhaeribacter sp. HMF7616 genome sequencing and assembly.</title>
        <authorList>
            <person name="Kang H."/>
            <person name="Kang J."/>
            <person name="Cha I."/>
            <person name="Kim H."/>
            <person name="Joh K."/>
        </authorList>
    </citation>
    <scope>NUCLEOTIDE SEQUENCE [LARGE SCALE GENOMIC DNA]</scope>
    <source>
        <strain evidence="2 3">HMF7616</strain>
    </source>
</reference>
<feature type="transmembrane region" description="Helical" evidence="1">
    <location>
        <begin position="40"/>
        <end position="59"/>
    </location>
</feature>
<keyword evidence="1" id="KW-0472">Membrane</keyword>
<comment type="caution">
    <text evidence="2">The sequence shown here is derived from an EMBL/GenBank/DDBJ whole genome shotgun (WGS) entry which is preliminary data.</text>
</comment>
<sequence length="124" mass="14803">MRILRNPFFLFSASLFWVTYILEFFKIFTLPFVHHYLDDLLAMPVILTLAVAVQRQWVYRNPQYVLSKIQVIFAVVYVSVWFEGVLPTFSGKYTRDFWDILAYVLGAWFFYRFVNRPASLSLPQ</sequence>
<evidence type="ECO:0008006" key="4">
    <source>
        <dbReference type="Google" id="ProtNLM"/>
    </source>
</evidence>
<keyword evidence="1" id="KW-0812">Transmembrane</keyword>
<dbReference type="RefSeq" id="WP_115374057.1">
    <property type="nucleotide sequence ID" value="NZ_QASA01000001.1"/>
</dbReference>